<dbReference type="REBASE" id="415726">
    <property type="entry name" value="Mmu35240DORF5140P"/>
</dbReference>
<dbReference type="GO" id="GO:0015668">
    <property type="term" value="F:type III site-specific deoxyribonuclease activity"/>
    <property type="evidence" value="ECO:0007669"/>
    <property type="project" value="InterPro"/>
</dbReference>
<dbReference type="Pfam" id="PF04851">
    <property type="entry name" value="ResIII"/>
    <property type="match status" value="1"/>
</dbReference>
<evidence type="ECO:0000259" key="2">
    <source>
        <dbReference type="Pfam" id="PF19778"/>
    </source>
</evidence>
<dbReference type="GO" id="GO:0005829">
    <property type="term" value="C:cytosol"/>
    <property type="evidence" value="ECO:0007669"/>
    <property type="project" value="TreeGrafter"/>
</dbReference>
<sequence>MKIRLQNLPHQTAAITALSHVFQDVALDKTGSSEANPVIDMKGLKIEENIWDIQHGSVEGVPAIAEGLHTKERGLYLGIDVRMETGTGKTYVYTRTMFELHKRYGFNKFIILVPSTPIKEGTRKFIASDYAREHFADIYGTQTRLALEVLDPQKRSNGRKVFPTAISSFVSASRLQRNRINCLLMTDGMLQSKATMATNYDQVVLGVSSVPYDALAETRPIVLIDEPHRFRKENKAWETLMERIRPQVVIRFGATFPRSEKTGRIDYNSLIFNLGSIEAFNRQLVKGVAVQYPQESTEKTVRLKLTRLSASKPKTVTFKDEDTQKSHTLNLGDSLGSIDGDFAGITVEGIGKTESINIKSGITLSNGQILARGDTITSGAYSDTYQALMLERALVNHFDTEWENFKRGRKIKTLSLFFIDSIESYRGKDGHPGHLRHKFEQLLMKQIKQRLEEYQSNPSPKAQEYADYLRASLADLPATNGGYFSADNASTDAAIQAEVDAILRDKEALLSFCKPDGGWNTMRFIFSKWTLREGWDNPNVFQIVKLRSSGSEISKLQEVGRGLRLPVDEYGTRIADEQFYLIYLIDFTEADFANKLIREINAEAPSNPRNINAMLKKVAKQYGLDETELFIELLQKKLVDTDKNIIEVRAAELFANYPEFNTGLHSGKVVEKPMQVRIRKENFAKIRQLWELVNQKYYLRLDELSEAEFTACIDHILDPGDDIYTPQLGVIRRNRIHSDATGNLVTQSEAIDTYRIEDTLSYGEWLKAVYQQTFLPISAVHAGLTRRNATKTLPQDFFSKATLSRFVAKFHSWMQDSFVSRFSYTRIDGVLGATALTEANGEPLESIIQGNLGIHRTEHFQVSDKYLYDAFVYDSDLEKANIKNSGLKEVEVFGKIPRRSIKVPLYFGGTTSPDFMYVLRTPEGALSLNFIVETKDVKTRNDLRGVEVLKIKAAKKFFEFMQQQGIRVRFEPQLKQDDIVVMLQQLLAAQ</sequence>
<dbReference type="Proteomes" id="UP000575397">
    <property type="component" value="Unassembled WGS sequence"/>
</dbReference>
<accession>A0A2J9KPK2</accession>
<dbReference type="GO" id="GO:0005524">
    <property type="term" value="F:ATP binding"/>
    <property type="evidence" value="ECO:0007669"/>
    <property type="project" value="InterPro"/>
</dbReference>
<evidence type="ECO:0000313" key="3">
    <source>
        <dbReference type="EMBL" id="NMW92770.1"/>
    </source>
</evidence>
<dbReference type="OrthoDB" id="9776021at2"/>
<dbReference type="Gene3D" id="3.40.50.300">
    <property type="entry name" value="P-loop containing nucleotide triphosphate hydrolases"/>
    <property type="match status" value="2"/>
</dbReference>
<organism evidence="4 5">
    <name type="scientific">Mobiluncus mulieris</name>
    <dbReference type="NCBI Taxonomy" id="2052"/>
    <lineage>
        <taxon>Bacteria</taxon>
        <taxon>Bacillati</taxon>
        <taxon>Actinomycetota</taxon>
        <taxon>Actinomycetes</taxon>
        <taxon>Actinomycetales</taxon>
        <taxon>Actinomycetaceae</taxon>
        <taxon>Mobiluncus</taxon>
    </lineage>
</organism>
<name>A0A2J9KPK2_9ACTO</name>
<dbReference type="Pfam" id="PF19778">
    <property type="entry name" value="RE_endonuc"/>
    <property type="match status" value="1"/>
</dbReference>
<dbReference type="Proteomes" id="UP000582487">
    <property type="component" value="Unassembled WGS sequence"/>
</dbReference>
<dbReference type="EMBL" id="JABCUS010000008">
    <property type="protein sequence ID" value="NMX03210.1"/>
    <property type="molecule type" value="Genomic_DNA"/>
</dbReference>
<dbReference type="InterPro" id="IPR045572">
    <property type="entry name" value="RE_endonuc_C"/>
</dbReference>
<dbReference type="AlphaFoldDB" id="A0A2J9KPK2"/>
<feature type="domain" description="Type III restriction enzyme C-terminal endonuclease" evidence="2">
    <location>
        <begin position="865"/>
        <end position="971"/>
    </location>
</feature>
<feature type="domain" description="Helicase/UvrB N-terminal" evidence="1">
    <location>
        <begin position="81"/>
        <end position="258"/>
    </location>
</feature>
<dbReference type="SUPFAM" id="SSF52540">
    <property type="entry name" value="P-loop containing nucleoside triphosphate hydrolases"/>
    <property type="match status" value="2"/>
</dbReference>
<protein>
    <submittedName>
        <fullName evidence="4">Type III restriction-modification system endonuclease</fullName>
    </submittedName>
</protein>
<keyword evidence="4" id="KW-0378">Hydrolase</keyword>
<dbReference type="InterPro" id="IPR006935">
    <property type="entry name" value="Helicase/UvrB_N"/>
</dbReference>
<dbReference type="PANTHER" id="PTHR47396:SF1">
    <property type="entry name" value="ATP-DEPENDENT HELICASE IRC3-RELATED"/>
    <property type="match status" value="1"/>
</dbReference>
<keyword evidence="4" id="KW-0255">Endonuclease</keyword>
<proteinExistence type="predicted"/>
<dbReference type="InterPro" id="IPR027417">
    <property type="entry name" value="P-loop_NTPase"/>
</dbReference>
<comment type="caution">
    <text evidence="4">The sequence shown here is derived from an EMBL/GenBank/DDBJ whole genome shotgun (WGS) entry which is preliminary data.</text>
</comment>
<keyword evidence="4" id="KW-0540">Nuclease</keyword>
<dbReference type="GO" id="GO:0003677">
    <property type="term" value="F:DNA binding"/>
    <property type="evidence" value="ECO:0007669"/>
    <property type="project" value="InterPro"/>
</dbReference>
<evidence type="ECO:0000313" key="5">
    <source>
        <dbReference type="Proteomes" id="UP000575397"/>
    </source>
</evidence>
<gene>
    <name evidence="3" type="ORF">HHJ74_03475</name>
    <name evidence="4" type="ORF">HHJ77_04535</name>
</gene>
<dbReference type="InterPro" id="IPR050742">
    <property type="entry name" value="Helicase_Restrict-Modif_Enz"/>
</dbReference>
<dbReference type="EMBL" id="JABCUV010000002">
    <property type="protein sequence ID" value="NMW92770.1"/>
    <property type="molecule type" value="Genomic_DNA"/>
</dbReference>
<evidence type="ECO:0000259" key="1">
    <source>
        <dbReference type="Pfam" id="PF04851"/>
    </source>
</evidence>
<reference evidence="5 6" key="1">
    <citation type="submission" date="2020-04" db="EMBL/GenBank/DDBJ databases">
        <title>Antimicrobial susceptibility and clonality of vaginal-derived multi-drug resistant Mobiluncus isolates in China.</title>
        <authorList>
            <person name="Zhang X."/>
        </authorList>
    </citation>
    <scope>NUCLEOTIDE SEQUENCE [LARGE SCALE GENOMIC DNA]</scope>
    <source>
        <strain evidence="4 5">12</strain>
        <strain evidence="3 6">7</strain>
    </source>
</reference>
<evidence type="ECO:0000313" key="6">
    <source>
        <dbReference type="Proteomes" id="UP000582487"/>
    </source>
</evidence>
<evidence type="ECO:0000313" key="4">
    <source>
        <dbReference type="EMBL" id="NMX03210.1"/>
    </source>
</evidence>
<dbReference type="PANTHER" id="PTHR47396">
    <property type="entry name" value="TYPE I RESTRICTION ENZYME ECOKI R PROTEIN"/>
    <property type="match status" value="1"/>
</dbReference>
<dbReference type="NCBIfam" id="NF012027">
    <property type="entry name" value="PRK15483.1"/>
    <property type="match status" value="1"/>
</dbReference>
<dbReference type="REBASE" id="402861">
    <property type="entry name" value="Mmu11658ORF920P"/>
</dbReference>
<dbReference type="RefSeq" id="WP_004013005.1">
    <property type="nucleotide sequence ID" value="NZ_CAMUNX010000009.1"/>
</dbReference>